<sequence length="120" mass="14141">MQIILTFEQEQFLQEQLISGRYSTPQEVITEAFKLLSQRDKPKQKIDIIKGKEAEKNLKEQVKKFRQELKESRQKPLASEQLKLSQELNELFDKTQSISEIQDITEEEIAAEIEAYRRGE</sequence>
<accession>A0A2T1LTD9</accession>
<dbReference type="InterPro" id="IPR038296">
    <property type="entry name" value="ParD_sf"/>
</dbReference>
<dbReference type="Gene3D" id="6.10.10.120">
    <property type="entry name" value="Antitoxin ParD1-like"/>
    <property type="match status" value="1"/>
</dbReference>
<organism evidence="1 2">
    <name type="scientific">Aphanothece hegewaldii CCALA 016</name>
    <dbReference type="NCBI Taxonomy" id="2107694"/>
    <lineage>
        <taxon>Bacteria</taxon>
        <taxon>Bacillati</taxon>
        <taxon>Cyanobacteriota</taxon>
        <taxon>Cyanophyceae</taxon>
        <taxon>Oscillatoriophycideae</taxon>
        <taxon>Chroococcales</taxon>
        <taxon>Aphanothecaceae</taxon>
        <taxon>Aphanothece</taxon>
    </lineage>
</organism>
<proteinExistence type="predicted"/>
<evidence type="ECO:0008006" key="3">
    <source>
        <dbReference type="Google" id="ProtNLM"/>
    </source>
</evidence>
<gene>
    <name evidence="1" type="ORF">C7H19_19540</name>
</gene>
<reference evidence="1 2" key="2">
    <citation type="submission" date="2018-03" db="EMBL/GenBank/DDBJ databases">
        <authorList>
            <person name="Keele B.F."/>
        </authorList>
    </citation>
    <scope>NUCLEOTIDE SEQUENCE [LARGE SCALE GENOMIC DNA]</scope>
    <source>
        <strain evidence="1 2">CCALA 016</strain>
    </source>
</reference>
<dbReference type="AlphaFoldDB" id="A0A2T1LTD9"/>
<protein>
    <recommendedName>
        <fullName evidence="3">Type II toxin-antitoxin system ParD family antitoxin</fullName>
    </recommendedName>
</protein>
<comment type="caution">
    <text evidence="1">The sequence shown here is derived from an EMBL/GenBank/DDBJ whole genome shotgun (WGS) entry which is preliminary data.</text>
</comment>
<reference evidence="1 2" key="1">
    <citation type="submission" date="2018-03" db="EMBL/GenBank/DDBJ databases">
        <title>The ancient ancestry and fast evolution of plastids.</title>
        <authorList>
            <person name="Moore K.R."/>
            <person name="Magnabosco C."/>
            <person name="Momper L."/>
            <person name="Gold D.A."/>
            <person name="Bosak T."/>
            <person name="Fournier G.P."/>
        </authorList>
    </citation>
    <scope>NUCLEOTIDE SEQUENCE [LARGE SCALE GENOMIC DNA]</scope>
    <source>
        <strain evidence="1 2">CCALA 016</strain>
    </source>
</reference>
<name>A0A2T1LTD9_9CHRO</name>
<evidence type="ECO:0000313" key="1">
    <source>
        <dbReference type="EMBL" id="PSF33915.1"/>
    </source>
</evidence>
<dbReference type="Proteomes" id="UP000239001">
    <property type="component" value="Unassembled WGS sequence"/>
</dbReference>
<evidence type="ECO:0000313" key="2">
    <source>
        <dbReference type="Proteomes" id="UP000239001"/>
    </source>
</evidence>
<keyword evidence="2" id="KW-1185">Reference proteome</keyword>
<dbReference type="EMBL" id="PXOH01000028">
    <property type="protein sequence ID" value="PSF33915.1"/>
    <property type="molecule type" value="Genomic_DNA"/>
</dbReference>